<dbReference type="EMBL" id="LBOI01000005">
    <property type="protein sequence ID" value="KKP31805.1"/>
    <property type="molecule type" value="Genomic_DNA"/>
</dbReference>
<comment type="caution">
    <text evidence="1">The sequence shown here is derived from an EMBL/GenBank/DDBJ whole genome shotgun (WGS) entry which is preliminary data.</text>
</comment>
<protein>
    <submittedName>
        <fullName evidence="1">Uncharacterized protein</fullName>
    </submittedName>
</protein>
<evidence type="ECO:0000313" key="2">
    <source>
        <dbReference type="Proteomes" id="UP000034803"/>
    </source>
</evidence>
<dbReference type="AlphaFoldDB" id="A0A0G0AZ27"/>
<name>A0A0G0AZ27_9BACT</name>
<gene>
    <name evidence="1" type="ORF">UR21_C0005G0027</name>
</gene>
<sequence>MENKNIDRFCEIYDYDMSTHPIVGAISFREIKEGIIYRGTINSKEKQIDIDRQDLDFLIEANSKRRRSITAKIHFNWAGRKKVPEIGKASSAFLFKYNNKLVIDYFVENQSHIRGSSSVMHNYMRENFNYCKQEVSDLRSGHIVPFNVTTKDCGWLLLLDCFDNANVRQEFSKISSIIDTLYGNRIIPITSNGYLIS</sequence>
<accession>A0A0G0AZ27</accession>
<evidence type="ECO:0000313" key="1">
    <source>
        <dbReference type="EMBL" id="KKP31805.1"/>
    </source>
</evidence>
<organism evidence="1 2">
    <name type="scientific">Candidatus Woesebacteria bacterium GW2011_GWC2_31_9</name>
    <dbReference type="NCBI Taxonomy" id="1618586"/>
    <lineage>
        <taxon>Bacteria</taxon>
        <taxon>Candidatus Woeseibacteriota</taxon>
    </lineage>
</organism>
<proteinExistence type="predicted"/>
<dbReference type="Proteomes" id="UP000034803">
    <property type="component" value="Unassembled WGS sequence"/>
</dbReference>
<reference evidence="1 2" key="1">
    <citation type="journal article" date="2015" name="Nature">
        <title>rRNA introns, odd ribosomes, and small enigmatic genomes across a large radiation of phyla.</title>
        <authorList>
            <person name="Brown C.T."/>
            <person name="Hug L.A."/>
            <person name="Thomas B.C."/>
            <person name="Sharon I."/>
            <person name="Castelle C.J."/>
            <person name="Singh A."/>
            <person name="Wilkins M.J."/>
            <person name="Williams K.H."/>
            <person name="Banfield J.F."/>
        </authorList>
    </citation>
    <scope>NUCLEOTIDE SEQUENCE [LARGE SCALE GENOMIC DNA]</scope>
</reference>